<keyword evidence="4" id="KW-1185">Reference proteome</keyword>
<comment type="caution">
    <text evidence="2">The sequence shown here is derived from an EMBL/GenBank/DDBJ whole genome shotgun (WGS) entry which is preliminary data.</text>
</comment>
<accession>A0AA90YY51</accession>
<evidence type="ECO:0000313" key="4">
    <source>
        <dbReference type="Proteomes" id="UP000599383"/>
    </source>
</evidence>
<protein>
    <submittedName>
        <fullName evidence="2">Uncharacterized protein</fullName>
    </submittedName>
</protein>
<dbReference type="EMBL" id="WVQY01000003">
    <property type="protein sequence ID" value="NOD30710.1"/>
    <property type="molecule type" value="Genomic_DNA"/>
</dbReference>
<proteinExistence type="predicted"/>
<organism evidence="2 3">
    <name type="scientific">Ruegeria atlantica</name>
    <dbReference type="NCBI Taxonomy" id="81569"/>
    <lineage>
        <taxon>Bacteria</taxon>
        <taxon>Pseudomonadati</taxon>
        <taxon>Pseudomonadota</taxon>
        <taxon>Alphaproteobacteria</taxon>
        <taxon>Rhodobacterales</taxon>
        <taxon>Roseobacteraceae</taxon>
        <taxon>Ruegeria</taxon>
    </lineage>
</organism>
<evidence type="ECO:0000313" key="1">
    <source>
        <dbReference type="EMBL" id="NOD30710.1"/>
    </source>
</evidence>
<dbReference type="AlphaFoldDB" id="A0AA90YY51"/>
<dbReference type="RefSeq" id="WP_171331397.1">
    <property type="nucleotide sequence ID" value="NZ_WVQY01000003.1"/>
</dbReference>
<reference evidence="2 4" key="1">
    <citation type="submission" date="2019-12" db="EMBL/GenBank/DDBJ databases">
        <title>Ruegeria JWLKs population differentiation of coral mucus and skeleton niches.</title>
        <authorList>
            <person name="Luo D."/>
        </authorList>
    </citation>
    <scope>NUCLEOTIDE SEQUENCE</scope>
    <source>
        <strain evidence="2">HKCCD6181</strain>
        <strain evidence="1 4">HKCCD6238</strain>
    </source>
</reference>
<dbReference type="Proteomes" id="UP000599383">
    <property type="component" value="Unassembled WGS sequence"/>
</dbReference>
<dbReference type="EMBL" id="WVRA01000007">
    <property type="protein sequence ID" value="NOE19940.1"/>
    <property type="molecule type" value="Genomic_DNA"/>
</dbReference>
<evidence type="ECO:0000313" key="3">
    <source>
        <dbReference type="Proteomes" id="UP000597886"/>
    </source>
</evidence>
<sequence length="62" mass="6170">MTNTGNAVRVSSNAAAHVVQAGKDAVLMAIAFHWAAPIAAAGAVAVRSNAASLVDSDVRPQA</sequence>
<evidence type="ECO:0000313" key="2">
    <source>
        <dbReference type="EMBL" id="NOE19940.1"/>
    </source>
</evidence>
<gene>
    <name evidence="1" type="ORF">GS617_10555</name>
    <name evidence="2" type="ORF">GS634_17585</name>
</gene>
<name>A0AA90YY51_9RHOB</name>
<dbReference type="Proteomes" id="UP000597886">
    <property type="component" value="Unassembled WGS sequence"/>
</dbReference>